<keyword evidence="2" id="KW-1185">Reference proteome</keyword>
<organism evidence="1 2">
    <name type="scientific">Deefgea piscis</name>
    <dbReference type="NCBI Taxonomy" id="2739061"/>
    <lineage>
        <taxon>Bacteria</taxon>
        <taxon>Pseudomonadati</taxon>
        <taxon>Pseudomonadota</taxon>
        <taxon>Betaproteobacteria</taxon>
        <taxon>Neisseriales</taxon>
        <taxon>Chitinibacteraceae</taxon>
        <taxon>Deefgea</taxon>
    </lineage>
</organism>
<sequence length="180" mass="19884">MNHHSIFSKTDAGLGEVKTRSAGFPIRLRQLLIMIDGQKCVAELLALQPDINELNKQLQQLMDLQLIVEQTGHASSAAPLPPPIAVKPIAAAAAAPAPAQTQRVLPSANSRQKIRRIIHMTDQAYLSNKLEFMLSDVFDAMTSYDELQFCIDRWQKALKEAGHSDMADAYLYQVKAVMAS</sequence>
<evidence type="ECO:0000313" key="1">
    <source>
        <dbReference type="EMBL" id="QKJ66408.1"/>
    </source>
</evidence>
<accession>A0A6M8SQK1</accession>
<name>A0A6M8SQK1_9NEIS</name>
<dbReference type="Proteomes" id="UP000504844">
    <property type="component" value="Chromosome"/>
</dbReference>
<dbReference type="AlphaFoldDB" id="A0A6M8SQK1"/>
<evidence type="ECO:0000313" key="2">
    <source>
        <dbReference type="Proteomes" id="UP000504844"/>
    </source>
</evidence>
<proteinExistence type="predicted"/>
<reference evidence="1 2" key="1">
    <citation type="submission" date="2020-05" db="EMBL/GenBank/DDBJ databases">
        <title>Complete genome sequence of Deefgea sp. D17.</title>
        <authorList>
            <person name="Bae J.-W."/>
            <person name="Han J.E."/>
        </authorList>
    </citation>
    <scope>NUCLEOTIDE SEQUENCE [LARGE SCALE GENOMIC DNA]</scope>
    <source>
        <strain evidence="1 2">D17</strain>
    </source>
</reference>
<protein>
    <submittedName>
        <fullName evidence="1">Uncharacterized protein</fullName>
    </submittedName>
</protein>
<dbReference type="RefSeq" id="WP_173532912.1">
    <property type="nucleotide sequence ID" value="NZ_CP054143.1"/>
</dbReference>
<dbReference type="EMBL" id="CP054143">
    <property type="protein sequence ID" value="QKJ66408.1"/>
    <property type="molecule type" value="Genomic_DNA"/>
</dbReference>
<gene>
    <name evidence="1" type="ORF">HQN60_06695</name>
</gene>
<dbReference type="KEGG" id="dee:HQN60_06695"/>